<evidence type="ECO:0000259" key="2">
    <source>
        <dbReference type="Pfam" id="PF13340"/>
    </source>
</evidence>
<reference evidence="3 4" key="1">
    <citation type="journal article" date="2019" name="Int. J. Syst. Evol. Microbiol.">
        <title>The Global Catalogue of Microorganisms (GCM) 10K type strain sequencing project: providing services to taxonomists for standard genome sequencing and annotation.</title>
        <authorList>
            <consortium name="The Broad Institute Genomics Platform"/>
            <consortium name="The Broad Institute Genome Sequencing Center for Infectious Disease"/>
            <person name="Wu L."/>
            <person name="Ma J."/>
        </authorList>
    </citation>
    <scope>NUCLEOTIDE SEQUENCE [LARGE SCALE GENOMIC DNA]</scope>
    <source>
        <strain evidence="3 4">JCM 6242</strain>
    </source>
</reference>
<dbReference type="PANTHER" id="PTHR46637">
    <property type="entry name" value="TIS1421-TRANSPOSASE PROTEIN A"/>
    <property type="match status" value="1"/>
</dbReference>
<sequence length="106" mass="11815">MARGDLTGEEWSLVEPRLPSGERGPIPDLRQQFNAVVRRFRAGGPRRDPPAGYGPWSTTRDRFRSWATVGVFERLTPVMIAEAAARGQADLDLLRRRRVKAVTAGS</sequence>
<comment type="caution">
    <text evidence="3">The sequence shown here is derived from an EMBL/GenBank/DDBJ whole genome shotgun (WGS) entry which is preliminary data.</text>
</comment>
<dbReference type="PANTHER" id="PTHR46637:SF1">
    <property type="entry name" value="BLL5188 PROTEIN"/>
    <property type="match status" value="1"/>
</dbReference>
<dbReference type="EMBL" id="BAAAVI010000074">
    <property type="protein sequence ID" value="GAA2902701.1"/>
    <property type="molecule type" value="Genomic_DNA"/>
</dbReference>
<dbReference type="InterPro" id="IPR052909">
    <property type="entry name" value="Transposase_6_like"/>
</dbReference>
<feature type="region of interest" description="Disordered" evidence="1">
    <location>
        <begin position="1"/>
        <end position="27"/>
    </location>
</feature>
<keyword evidence="4" id="KW-1185">Reference proteome</keyword>
<dbReference type="RefSeq" id="WP_344980254.1">
    <property type="nucleotide sequence ID" value="NZ_BAAAVI010000074.1"/>
</dbReference>
<dbReference type="Proteomes" id="UP001500831">
    <property type="component" value="Unassembled WGS sequence"/>
</dbReference>
<organism evidence="3 4">
    <name type="scientific">Streptosporangium fragile</name>
    <dbReference type="NCBI Taxonomy" id="46186"/>
    <lineage>
        <taxon>Bacteria</taxon>
        <taxon>Bacillati</taxon>
        <taxon>Actinomycetota</taxon>
        <taxon>Actinomycetes</taxon>
        <taxon>Streptosporangiales</taxon>
        <taxon>Streptosporangiaceae</taxon>
        <taxon>Streptosporangium</taxon>
    </lineage>
</organism>
<evidence type="ECO:0000313" key="3">
    <source>
        <dbReference type="EMBL" id="GAA2902701.1"/>
    </source>
</evidence>
<dbReference type="Pfam" id="PF13340">
    <property type="entry name" value="DUF4096"/>
    <property type="match status" value="1"/>
</dbReference>
<protein>
    <recommendedName>
        <fullName evidence="2">Insertion element IS402-like domain-containing protein</fullName>
    </recommendedName>
</protein>
<name>A0ABN3W6Y7_9ACTN</name>
<accession>A0ABN3W6Y7</accession>
<feature type="domain" description="Insertion element IS402-like" evidence="2">
    <location>
        <begin position="6"/>
        <end position="75"/>
    </location>
</feature>
<evidence type="ECO:0000313" key="4">
    <source>
        <dbReference type="Proteomes" id="UP001500831"/>
    </source>
</evidence>
<dbReference type="InterPro" id="IPR025161">
    <property type="entry name" value="IS402-like_dom"/>
</dbReference>
<proteinExistence type="predicted"/>
<evidence type="ECO:0000256" key="1">
    <source>
        <dbReference type="SAM" id="MobiDB-lite"/>
    </source>
</evidence>
<gene>
    <name evidence="3" type="ORF">GCM10010517_68620</name>
</gene>